<comment type="caution">
    <text evidence="3">The sequence shown here is derived from an EMBL/GenBank/DDBJ whole genome shotgun (WGS) entry which is preliminary data.</text>
</comment>
<feature type="transmembrane region" description="Helical" evidence="2">
    <location>
        <begin position="20"/>
        <end position="37"/>
    </location>
</feature>
<accession>A0A9P4J2L0</accession>
<keyword evidence="2" id="KW-0472">Membrane</keyword>
<gene>
    <name evidence="3" type="ORF">K461DRAFT_131148</name>
</gene>
<reference evidence="3" key="1">
    <citation type="journal article" date="2020" name="Stud. Mycol.">
        <title>101 Dothideomycetes genomes: a test case for predicting lifestyles and emergence of pathogens.</title>
        <authorList>
            <person name="Haridas S."/>
            <person name="Albert R."/>
            <person name="Binder M."/>
            <person name="Bloem J."/>
            <person name="Labutti K."/>
            <person name="Salamov A."/>
            <person name="Andreopoulos B."/>
            <person name="Baker S."/>
            <person name="Barry K."/>
            <person name="Bills G."/>
            <person name="Bluhm B."/>
            <person name="Cannon C."/>
            <person name="Castanera R."/>
            <person name="Culley D."/>
            <person name="Daum C."/>
            <person name="Ezra D."/>
            <person name="Gonzalez J."/>
            <person name="Henrissat B."/>
            <person name="Kuo A."/>
            <person name="Liang C."/>
            <person name="Lipzen A."/>
            <person name="Lutzoni F."/>
            <person name="Magnuson J."/>
            <person name="Mondo S."/>
            <person name="Nolan M."/>
            <person name="Ohm R."/>
            <person name="Pangilinan J."/>
            <person name="Park H.-J."/>
            <person name="Ramirez L."/>
            <person name="Alfaro M."/>
            <person name="Sun H."/>
            <person name="Tritt A."/>
            <person name="Yoshinaga Y."/>
            <person name="Zwiers L.-H."/>
            <person name="Turgeon B."/>
            <person name="Goodwin S."/>
            <person name="Spatafora J."/>
            <person name="Crous P."/>
            <person name="Grigoriev I."/>
        </authorList>
    </citation>
    <scope>NUCLEOTIDE SEQUENCE</scope>
    <source>
        <strain evidence="3">CBS 260.36</strain>
    </source>
</reference>
<dbReference type="Proteomes" id="UP000799439">
    <property type="component" value="Unassembled WGS sequence"/>
</dbReference>
<dbReference type="AlphaFoldDB" id="A0A9P4J2L0"/>
<keyword evidence="4" id="KW-1185">Reference proteome</keyword>
<protein>
    <submittedName>
        <fullName evidence="3">Uncharacterized protein</fullName>
    </submittedName>
</protein>
<evidence type="ECO:0000313" key="3">
    <source>
        <dbReference type="EMBL" id="KAF2152945.1"/>
    </source>
</evidence>
<organism evidence="3 4">
    <name type="scientific">Myriangium duriaei CBS 260.36</name>
    <dbReference type="NCBI Taxonomy" id="1168546"/>
    <lineage>
        <taxon>Eukaryota</taxon>
        <taxon>Fungi</taxon>
        <taxon>Dikarya</taxon>
        <taxon>Ascomycota</taxon>
        <taxon>Pezizomycotina</taxon>
        <taxon>Dothideomycetes</taxon>
        <taxon>Dothideomycetidae</taxon>
        <taxon>Myriangiales</taxon>
        <taxon>Myriangiaceae</taxon>
        <taxon>Myriangium</taxon>
    </lineage>
</organism>
<evidence type="ECO:0000256" key="2">
    <source>
        <dbReference type="SAM" id="Phobius"/>
    </source>
</evidence>
<keyword evidence="2" id="KW-1133">Transmembrane helix</keyword>
<name>A0A9P4J2L0_9PEZI</name>
<evidence type="ECO:0000256" key="1">
    <source>
        <dbReference type="SAM" id="MobiDB-lite"/>
    </source>
</evidence>
<keyword evidence="2" id="KW-0812">Transmembrane</keyword>
<dbReference type="EMBL" id="ML996085">
    <property type="protein sequence ID" value="KAF2152945.1"/>
    <property type="molecule type" value="Genomic_DNA"/>
</dbReference>
<evidence type="ECO:0000313" key="4">
    <source>
        <dbReference type="Proteomes" id="UP000799439"/>
    </source>
</evidence>
<feature type="region of interest" description="Disordered" evidence="1">
    <location>
        <begin position="63"/>
        <end position="118"/>
    </location>
</feature>
<sequence>MKSNAGHLTITHTRARHWRIGSAALDCILCLSLVCLNRKKYLKNGERHQTSWEHGNDVRAFRGTGEVNHDGRQTGYFQGTVPAVPFRDPPPRSPSSMPHGHSTLSHPSDPPPQSTTAPAFSVLFPCRSLTDQPDGCRMF</sequence>
<proteinExistence type="predicted"/>